<gene>
    <name evidence="2" type="ORF">PK35_01980</name>
</gene>
<feature type="transmembrane region" description="Helical" evidence="1">
    <location>
        <begin position="35"/>
        <end position="52"/>
    </location>
</feature>
<feature type="transmembrane region" description="Helical" evidence="1">
    <location>
        <begin position="130"/>
        <end position="154"/>
    </location>
</feature>
<feature type="transmembrane region" description="Helical" evidence="1">
    <location>
        <begin position="100"/>
        <end position="118"/>
    </location>
</feature>
<protein>
    <recommendedName>
        <fullName evidence="4">YhhN-like protein</fullName>
    </recommendedName>
</protein>
<feature type="transmembrane region" description="Helical" evidence="1">
    <location>
        <begin position="59"/>
        <end position="80"/>
    </location>
</feature>
<evidence type="ECO:0000313" key="2">
    <source>
        <dbReference type="EMBL" id="KJD34576.1"/>
    </source>
</evidence>
<feature type="transmembrane region" description="Helical" evidence="1">
    <location>
        <begin position="166"/>
        <end position="185"/>
    </location>
</feature>
<feature type="transmembrane region" description="Helical" evidence="1">
    <location>
        <begin position="219"/>
        <end position="236"/>
    </location>
</feature>
<dbReference type="STRING" id="1382798.PK35_01980"/>
<accession>A0A0D7W606</accession>
<reference evidence="2 3" key="1">
    <citation type="journal article" date="2015" name="Antonie Van Leeuwenhoek">
        <title>Tamlana nanhaiensis sp. nov., isolated from surface seawater collected from the South China Sea.</title>
        <authorList>
            <person name="Liu X."/>
            <person name="Lai Q."/>
            <person name="Du Y."/>
            <person name="Li G."/>
            <person name="Sun F."/>
            <person name="Shao Z."/>
        </authorList>
    </citation>
    <scope>NUCLEOTIDE SEQUENCE [LARGE SCALE GENOMIC DNA]</scope>
    <source>
        <strain evidence="2 3">FHC16</strain>
    </source>
</reference>
<evidence type="ECO:0000256" key="1">
    <source>
        <dbReference type="SAM" id="Phobius"/>
    </source>
</evidence>
<dbReference type="Proteomes" id="UP000032361">
    <property type="component" value="Unassembled WGS sequence"/>
</dbReference>
<name>A0A0D7W606_9FLAO</name>
<evidence type="ECO:0000313" key="3">
    <source>
        <dbReference type="Proteomes" id="UP000032361"/>
    </source>
</evidence>
<comment type="caution">
    <text evidence="2">The sequence shown here is derived from an EMBL/GenBank/DDBJ whole genome shotgun (WGS) entry which is preliminary data.</text>
</comment>
<evidence type="ECO:0008006" key="4">
    <source>
        <dbReference type="Google" id="ProtNLM"/>
    </source>
</evidence>
<organism evidence="2 3">
    <name type="scientific">Neotamlana nanhaiensis</name>
    <dbReference type="NCBI Taxonomy" id="1382798"/>
    <lineage>
        <taxon>Bacteria</taxon>
        <taxon>Pseudomonadati</taxon>
        <taxon>Bacteroidota</taxon>
        <taxon>Flavobacteriia</taxon>
        <taxon>Flavobacteriales</taxon>
        <taxon>Flavobacteriaceae</taxon>
        <taxon>Neotamlana</taxon>
    </lineage>
</organism>
<feature type="transmembrane region" description="Helical" evidence="1">
    <location>
        <begin position="192"/>
        <end position="213"/>
    </location>
</feature>
<keyword evidence="1" id="KW-1133">Transmembrane helix</keyword>
<dbReference type="AlphaFoldDB" id="A0A0D7W606"/>
<proteinExistence type="predicted"/>
<dbReference type="PATRIC" id="fig|1382798.3.peg.400"/>
<sequence>MILTMKISKVLIGFVILLFVLFAFFEVIGEYDASFYLNCSIIPTIALIYFLFVKNRNLYFLLFLVFYSAADVIGMITEYFLYNYALDFEANIQYYASDYYFLSALYIGAYFFLLLKIAKSLSFGFVFKKLKIHCVVLLILNVYLIYVIQLIVASNKTYQFEYWIEMVYNILMLAVMSVALLNFFYRDNKKSLFLFLGALCIVFSEVIDIAIIYVAPKDALNILSTALALSAFFFFYQQARLENNINNFVFNS</sequence>
<keyword evidence="1" id="KW-0472">Membrane</keyword>
<keyword evidence="1" id="KW-0812">Transmembrane</keyword>
<keyword evidence="3" id="KW-1185">Reference proteome</keyword>
<dbReference type="EMBL" id="JTDV01000001">
    <property type="protein sequence ID" value="KJD34576.1"/>
    <property type="molecule type" value="Genomic_DNA"/>
</dbReference>